<dbReference type="OrthoDB" id="1047367at2759"/>
<name>V3ZMI2_LOTGI</name>
<evidence type="ECO:0000313" key="3">
    <source>
        <dbReference type="Proteomes" id="UP000030746"/>
    </source>
</evidence>
<dbReference type="HOGENOM" id="CLU_708421_0_0_1"/>
<proteinExistence type="predicted"/>
<dbReference type="KEGG" id="lgi:LOTGIDRAFT_155004"/>
<dbReference type="EMBL" id="KB203274">
    <property type="protein sequence ID" value="ESO85517.1"/>
    <property type="molecule type" value="Genomic_DNA"/>
</dbReference>
<organism evidence="2 3">
    <name type="scientific">Lottia gigantea</name>
    <name type="common">Giant owl limpet</name>
    <dbReference type="NCBI Taxonomy" id="225164"/>
    <lineage>
        <taxon>Eukaryota</taxon>
        <taxon>Metazoa</taxon>
        <taxon>Spiralia</taxon>
        <taxon>Lophotrochozoa</taxon>
        <taxon>Mollusca</taxon>
        <taxon>Gastropoda</taxon>
        <taxon>Patellogastropoda</taxon>
        <taxon>Lottioidea</taxon>
        <taxon>Lottiidae</taxon>
        <taxon>Lottia</taxon>
    </lineage>
</organism>
<accession>V3ZMI2</accession>
<dbReference type="Gene3D" id="2.40.70.10">
    <property type="entry name" value="Acid Proteases"/>
    <property type="match status" value="1"/>
</dbReference>
<feature type="region of interest" description="Disordered" evidence="1">
    <location>
        <begin position="1"/>
        <end position="24"/>
    </location>
</feature>
<sequence>MSDSETEQDSKRTCGNPKSAGNENIQLSEVMTGLHENVGELNKVTGLSDTITRLALRDGDRPNTNRSNFTDSRVVNNASASSHSTNPESNSTVPIFRAFEQPKLHRILPKVAFSGSTDCDGITLIHFIKIFEVFSHEITFDSEGGLVMEHAELNRRITDKFIQCITDRTLKGVIISELNRDPRLRKDPDYIARFADQTAQYLKPESKPIEERRKSRSSRVAAIEHDRNHRRQRRFYEDVEPQNRDDVDNRYRRHRHDKFENRQDRYENRRNEYRHFSKDNHFDKNKDKNGCQVNRISDFSDKSEEKRLQCFGCSGRTFKHTVIIAESLICEFIIGSDFMRKFGCLVDLCRNVFIIGDLETPLITLKGSRLPGLGLLFKSNCKSKWVPWPV</sequence>
<evidence type="ECO:0000313" key="2">
    <source>
        <dbReference type="EMBL" id="ESO85517.1"/>
    </source>
</evidence>
<protein>
    <submittedName>
        <fullName evidence="2">Uncharacterized protein</fullName>
    </submittedName>
</protein>
<dbReference type="InterPro" id="IPR021109">
    <property type="entry name" value="Peptidase_aspartic_dom_sf"/>
</dbReference>
<gene>
    <name evidence="2" type="ORF">LOTGIDRAFT_155004</name>
</gene>
<dbReference type="GeneID" id="20236506"/>
<keyword evidence="3" id="KW-1185">Reference proteome</keyword>
<dbReference type="Proteomes" id="UP000030746">
    <property type="component" value="Unassembled WGS sequence"/>
</dbReference>
<feature type="compositionally biased region" description="Basic and acidic residues" evidence="1">
    <location>
        <begin position="204"/>
        <end position="213"/>
    </location>
</feature>
<feature type="region of interest" description="Disordered" evidence="1">
    <location>
        <begin position="203"/>
        <end position="227"/>
    </location>
</feature>
<feature type="compositionally biased region" description="Polar residues" evidence="1">
    <location>
        <begin position="64"/>
        <end position="93"/>
    </location>
</feature>
<reference evidence="2 3" key="1">
    <citation type="journal article" date="2013" name="Nature">
        <title>Insights into bilaterian evolution from three spiralian genomes.</title>
        <authorList>
            <person name="Simakov O."/>
            <person name="Marletaz F."/>
            <person name="Cho S.J."/>
            <person name="Edsinger-Gonzales E."/>
            <person name="Havlak P."/>
            <person name="Hellsten U."/>
            <person name="Kuo D.H."/>
            <person name="Larsson T."/>
            <person name="Lv J."/>
            <person name="Arendt D."/>
            <person name="Savage R."/>
            <person name="Osoegawa K."/>
            <person name="de Jong P."/>
            <person name="Grimwood J."/>
            <person name="Chapman J.A."/>
            <person name="Shapiro H."/>
            <person name="Aerts A."/>
            <person name="Otillar R.P."/>
            <person name="Terry A.Y."/>
            <person name="Boore J.L."/>
            <person name="Grigoriev I.V."/>
            <person name="Lindberg D.R."/>
            <person name="Seaver E.C."/>
            <person name="Weisblat D.A."/>
            <person name="Putnam N.H."/>
            <person name="Rokhsar D.S."/>
        </authorList>
    </citation>
    <scope>NUCLEOTIDE SEQUENCE [LARGE SCALE GENOMIC DNA]</scope>
</reference>
<dbReference type="AlphaFoldDB" id="V3ZMI2"/>
<evidence type="ECO:0000256" key="1">
    <source>
        <dbReference type="SAM" id="MobiDB-lite"/>
    </source>
</evidence>
<dbReference type="RefSeq" id="XP_009063762.1">
    <property type="nucleotide sequence ID" value="XM_009065514.1"/>
</dbReference>
<dbReference type="CTD" id="20236506"/>
<feature type="region of interest" description="Disordered" evidence="1">
    <location>
        <begin position="57"/>
        <end position="93"/>
    </location>
</feature>